<dbReference type="AlphaFoldDB" id="G3HYX6"/>
<evidence type="ECO:0000313" key="1">
    <source>
        <dbReference type="EMBL" id="EGV99381.1"/>
    </source>
</evidence>
<dbReference type="Proteomes" id="UP000001075">
    <property type="component" value="Unassembled WGS sequence"/>
</dbReference>
<accession>G3HYX6</accession>
<organism evidence="1 2">
    <name type="scientific">Cricetulus griseus</name>
    <name type="common">Chinese hamster</name>
    <name type="synonym">Cricetulus barabensis griseus</name>
    <dbReference type="NCBI Taxonomy" id="10029"/>
    <lineage>
        <taxon>Eukaryota</taxon>
        <taxon>Metazoa</taxon>
        <taxon>Chordata</taxon>
        <taxon>Craniata</taxon>
        <taxon>Vertebrata</taxon>
        <taxon>Euteleostomi</taxon>
        <taxon>Mammalia</taxon>
        <taxon>Eutheria</taxon>
        <taxon>Euarchontoglires</taxon>
        <taxon>Glires</taxon>
        <taxon>Rodentia</taxon>
        <taxon>Myomorpha</taxon>
        <taxon>Muroidea</taxon>
        <taxon>Cricetidae</taxon>
        <taxon>Cricetinae</taxon>
        <taxon>Cricetulus</taxon>
    </lineage>
</organism>
<gene>
    <name evidence="1" type="ORF">I79_016269</name>
</gene>
<sequence>MIQPHRLLQPGLETSPALSHYAETGQQMIQLALPALDNFPIFSESLKDAIASRQQEVTF</sequence>
<reference evidence="2" key="1">
    <citation type="journal article" date="2011" name="Nat. Biotechnol.">
        <title>The genomic sequence of the Chinese hamster ovary (CHO)-K1 cell line.</title>
        <authorList>
            <person name="Xu X."/>
            <person name="Nagarajan H."/>
            <person name="Lewis N.E."/>
            <person name="Pan S."/>
            <person name="Cai Z."/>
            <person name="Liu X."/>
            <person name="Chen W."/>
            <person name="Xie M."/>
            <person name="Wang W."/>
            <person name="Hammond S."/>
            <person name="Andersen M.R."/>
            <person name="Neff N."/>
            <person name="Passarelli B."/>
            <person name="Koh W."/>
            <person name="Fan H.C."/>
            <person name="Wang J."/>
            <person name="Gui Y."/>
            <person name="Lee K.H."/>
            <person name="Betenbaugh M.J."/>
            <person name="Quake S.R."/>
            <person name="Famili I."/>
            <person name="Palsson B.O."/>
            <person name="Wang J."/>
        </authorList>
    </citation>
    <scope>NUCLEOTIDE SEQUENCE [LARGE SCALE GENOMIC DNA]</scope>
    <source>
        <strain evidence="2">CHO K1 cell line</strain>
    </source>
</reference>
<proteinExistence type="predicted"/>
<dbReference type="EMBL" id="JH000950">
    <property type="protein sequence ID" value="EGV99381.1"/>
    <property type="molecule type" value="Genomic_DNA"/>
</dbReference>
<name>G3HYX6_CRIGR</name>
<dbReference type="InParanoid" id="G3HYX6"/>
<evidence type="ECO:0000313" key="2">
    <source>
        <dbReference type="Proteomes" id="UP000001075"/>
    </source>
</evidence>
<protein>
    <submittedName>
        <fullName evidence="1">Uncharacterized protein</fullName>
    </submittedName>
</protein>